<accession>A0A1I6GZ13</accession>
<dbReference type="STRING" id="650891.SAMN05216203_0624"/>
<evidence type="ECO:0000256" key="1">
    <source>
        <dbReference type="SAM" id="Phobius"/>
    </source>
</evidence>
<dbReference type="OrthoDB" id="7056535at2"/>
<sequence length="325" mass="34066">MTDSSIYTRSVDADRPTLTAIIAGTIVALGLMVLFTLLGLAIGVASLEAVGEGLGIGAAIYIVLTQIISLAAGGFTAARFMSPPDGTAAMLAGAAVWALTTLLVAFGGISAGTSTITSSTALVAQTAETTADAVRAITPDDISLPDISEIAESVSMEDLPPEVRQELEDAGITPSQLRAELRDAFRDVVSQQEMKRARALLTSTLSDIAARPMSFREEVERMLDQLLMGENAVINEEDFTEAKNALQTRLGLTDAQTQELVDEVESSFNSAVETLRQTVSDLQDRVIATANDIQSTVASAALWLFIASLLGLGAAAGAGLFGRRE</sequence>
<dbReference type="AlphaFoldDB" id="A0A1I6GZ13"/>
<keyword evidence="1" id="KW-1133">Transmembrane helix</keyword>
<feature type="transmembrane region" description="Helical" evidence="1">
    <location>
        <begin position="300"/>
        <end position="321"/>
    </location>
</feature>
<evidence type="ECO:0000313" key="3">
    <source>
        <dbReference type="Proteomes" id="UP000198644"/>
    </source>
</evidence>
<evidence type="ECO:0008006" key="4">
    <source>
        <dbReference type="Google" id="ProtNLM"/>
    </source>
</evidence>
<reference evidence="2 3" key="1">
    <citation type="submission" date="2016-10" db="EMBL/GenBank/DDBJ databases">
        <authorList>
            <person name="de Groot N.N."/>
        </authorList>
    </citation>
    <scope>NUCLEOTIDE SEQUENCE [LARGE SCALE GENOMIC DNA]</scope>
    <source>
        <strain evidence="2 3">CGMCC 1.9167</strain>
    </source>
</reference>
<dbReference type="Proteomes" id="UP000198644">
    <property type="component" value="Unassembled WGS sequence"/>
</dbReference>
<feature type="transmembrane region" description="Helical" evidence="1">
    <location>
        <begin position="54"/>
        <end position="76"/>
    </location>
</feature>
<organism evidence="2 3">
    <name type="scientific">Marinobacter daqiaonensis</name>
    <dbReference type="NCBI Taxonomy" id="650891"/>
    <lineage>
        <taxon>Bacteria</taxon>
        <taxon>Pseudomonadati</taxon>
        <taxon>Pseudomonadota</taxon>
        <taxon>Gammaproteobacteria</taxon>
        <taxon>Pseudomonadales</taxon>
        <taxon>Marinobacteraceae</taxon>
        <taxon>Marinobacter</taxon>
    </lineage>
</organism>
<name>A0A1I6GZ13_9GAMM</name>
<gene>
    <name evidence="2" type="ORF">SAMN05216203_0624</name>
</gene>
<keyword evidence="1" id="KW-0472">Membrane</keyword>
<keyword evidence="3" id="KW-1185">Reference proteome</keyword>
<evidence type="ECO:0000313" key="2">
    <source>
        <dbReference type="EMBL" id="SFR47465.1"/>
    </source>
</evidence>
<keyword evidence="1" id="KW-0812">Transmembrane</keyword>
<proteinExistence type="predicted"/>
<feature type="transmembrane region" description="Helical" evidence="1">
    <location>
        <begin position="88"/>
        <end position="109"/>
    </location>
</feature>
<protein>
    <recommendedName>
        <fullName evidence="4">CAP-Gly protein</fullName>
    </recommendedName>
</protein>
<dbReference type="EMBL" id="FOYW01000001">
    <property type="protein sequence ID" value="SFR47465.1"/>
    <property type="molecule type" value="Genomic_DNA"/>
</dbReference>
<feature type="transmembrane region" description="Helical" evidence="1">
    <location>
        <begin position="20"/>
        <end position="42"/>
    </location>
</feature>
<dbReference type="RefSeq" id="WP_092008823.1">
    <property type="nucleotide sequence ID" value="NZ_FOYW01000001.1"/>
</dbReference>